<evidence type="ECO:0000313" key="2">
    <source>
        <dbReference type="EMBL" id="NYE06973.1"/>
    </source>
</evidence>
<sequence>MVNKNNVPMLETGDWVKGNLLSGELIIGFVESLSNVEGVAKVTIVTSDNKEINGKTVAFLTSQLKHLPAANVNNKEQILFQIDLALATGDEEWFNELSAKLHSINQLVKAVNA</sequence>
<accession>A0A852TDV2</accession>
<gene>
    <name evidence="2" type="ORF">F4694_003753</name>
</gene>
<feature type="domain" description="IDEAL" evidence="1">
    <location>
        <begin position="66"/>
        <end position="101"/>
    </location>
</feature>
<protein>
    <submittedName>
        <fullName evidence="2">Uncharacterized protein YpiB (UPF0302 family)</fullName>
    </submittedName>
</protein>
<dbReference type="Proteomes" id="UP000548423">
    <property type="component" value="Unassembled WGS sequence"/>
</dbReference>
<dbReference type="AlphaFoldDB" id="A0A852TDV2"/>
<comment type="caution">
    <text evidence="2">The sequence shown here is derived from an EMBL/GenBank/DDBJ whole genome shotgun (WGS) entry which is preliminary data.</text>
</comment>
<name>A0A852TDV2_9BACI</name>
<dbReference type="Gene3D" id="4.10.810.10">
    <property type="entry name" value="Virus Scaffolding Protein, Chain A"/>
    <property type="match status" value="1"/>
</dbReference>
<proteinExistence type="predicted"/>
<reference evidence="3" key="2">
    <citation type="submission" date="2020-08" db="EMBL/GenBank/DDBJ databases">
        <title>The Agave Microbiome: Exploring the role of microbial communities in plant adaptations to desert environments.</title>
        <authorList>
            <person name="Partida-Martinez L.P."/>
        </authorList>
    </citation>
    <scope>NUCLEOTIDE SEQUENCE [LARGE SCALE GENOMIC DNA]</scope>
    <source>
        <strain evidence="3">AT2.8</strain>
    </source>
</reference>
<dbReference type="InterPro" id="IPR027393">
    <property type="entry name" value="Virus_scaffolding_prot_C"/>
</dbReference>
<dbReference type="EMBL" id="JACCBX010000007">
    <property type="protein sequence ID" value="NYE06973.1"/>
    <property type="molecule type" value="Genomic_DNA"/>
</dbReference>
<dbReference type="InterPro" id="IPR014957">
    <property type="entry name" value="IDEAL_dom"/>
</dbReference>
<reference evidence="3" key="1">
    <citation type="submission" date="2020-07" db="EMBL/GenBank/DDBJ databases">
        <authorList>
            <person name="Partida-Martinez L."/>
            <person name="Huntemann M."/>
            <person name="Clum A."/>
            <person name="Wang J."/>
            <person name="Palaniappan K."/>
            <person name="Ritter S."/>
            <person name="Chen I.-M."/>
            <person name="Stamatis D."/>
            <person name="Reddy T."/>
            <person name="O'Malley R."/>
            <person name="Daum C."/>
            <person name="Shapiro N."/>
            <person name="Ivanova N."/>
            <person name="Kyrpides N."/>
            <person name="Woyke T."/>
        </authorList>
    </citation>
    <scope>NUCLEOTIDE SEQUENCE [LARGE SCALE GENOMIC DNA]</scope>
    <source>
        <strain evidence="3">AT2.8</strain>
    </source>
</reference>
<evidence type="ECO:0000259" key="1">
    <source>
        <dbReference type="SMART" id="SM00914"/>
    </source>
</evidence>
<dbReference type="SMART" id="SM00914">
    <property type="entry name" value="IDEAL"/>
    <property type="match status" value="1"/>
</dbReference>
<evidence type="ECO:0000313" key="3">
    <source>
        <dbReference type="Proteomes" id="UP000548423"/>
    </source>
</evidence>
<dbReference type="Pfam" id="PF08858">
    <property type="entry name" value="IDEAL"/>
    <property type="match status" value="1"/>
</dbReference>
<organism evidence="2 3">
    <name type="scientific">Neobacillus niacini</name>
    <dbReference type="NCBI Taxonomy" id="86668"/>
    <lineage>
        <taxon>Bacteria</taxon>
        <taxon>Bacillati</taxon>
        <taxon>Bacillota</taxon>
        <taxon>Bacilli</taxon>
        <taxon>Bacillales</taxon>
        <taxon>Bacillaceae</taxon>
        <taxon>Neobacillus</taxon>
    </lineage>
</organism>